<dbReference type="PROSITE" id="PS51257">
    <property type="entry name" value="PROKAR_LIPOPROTEIN"/>
    <property type="match status" value="1"/>
</dbReference>
<dbReference type="EMBL" id="CP023777">
    <property type="protein sequence ID" value="ATL47792.1"/>
    <property type="molecule type" value="Genomic_DNA"/>
</dbReference>
<dbReference type="InterPro" id="IPR033985">
    <property type="entry name" value="SusD-like_N"/>
</dbReference>
<accession>A0A291QV79</accession>
<evidence type="ECO:0000256" key="4">
    <source>
        <dbReference type="ARBA" id="ARBA00023136"/>
    </source>
</evidence>
<keyword evidence="10" id="KW-1185">Reference proteome</keyword>
<keyword evidence="4" id="KW-0472">Membrane</keyword>
<evidence type="ECO:0000256" key="6">
    <source>
        <dbReference type="SAM" id="SignalP"/>
    </source>
</evidence>
<reference evidence="9 10" key="1">
    <citation type="submission" date="2017-10" db="EMBL/GenBank/DDBJ databases">
        <title>Paenichitinophaga pekingensis gen. nov., sp. nov., isolated from activated sludge.</title>
        <authorList>
            <person name="Jin D."/>
            <person name="Kong X."/>
            <person name="Deng Y."/>
            <person name="Bai Z."/>
        </authorList>
    </citation>
    <scope>NUCLEOTIDE SEQUENCE [LARGE SCALE GENOMIC DNA]</scope>
    <source>
        <strain evidence="9 10">13</strain>
    </source>
</reference>
<keyword evidence="3 6" id="KW-0732">Signal</keyword>
<name>A0A291QV79_9BACT</name>
<dbReference type="Pfam" id="PF14322">
    <property type="entry name" value="SusD-like_3"/>
    <property type="match status" value="1"/>
</dbReference>
<dbReference type="OrthoDB" id="5694214at2"/>
<proteinExistence type="inferred from homology"/>
<dbReference type="InterPro" id="IPR011990">
    <property type="entry name" value="TPR-like_helical_dom_sf"/>
</dbReference>
<evidence type="ECO:0000256" key="3">
    <source>
        <dbReference type="ARBA" id="ARBA00022729"/>
    </source>
</evidence>
<evidence type="ECO:0000259" key="8">
    <source>
        <dbReference type="Pfam" id="PF14322"/>
    </source>
</evidence>
<evidence type="ECO:0000313" key="10">
    <source>
        <dbReference type="Proteomes" id="UP000220133"/>
    </source>
</evidence>
<feature type="signal peptide" evidence="6">
    <location>
        <begin position="1"/>
        <end position="22"/>
    </location>
</feature>
<dbReference type="GO" id="GO:0009279">
    <property type="term" value="C:cell outer membrane"/>
    <property type="evidence" value="ECO:0007669"/>
    <property type="project" value="UniProtKB-SubCell"/>
</dbReference>
<feature type="chain" id="PRO_5012832644" evidence="6">
    <location>
        <begin position="23"/>
        <end position="429"/>
    </location>
</feature>
<dbReference type="RefSeq" id="WP_098194169.1">
    <property type="nucleotide sequence ID" value="NZ_CP023777.1"/>
</dbReference>
<keyword evidence="5" id="KW-0998">Cell outer membrane</keyword>
<dbReference type="KEGG" id="cbae:COR50_11790"/>
<dbReference type="AlphaFoldDB" id="A0A291QV79"/>
<feature type="domain" description="RagB/SusD" evidence="7">
    <location>
        <begin position="315"/>
        <end position="399"/>
    </location>
</feature>
<dbReference type="Pfam" id="PF07980">
    <property type="entry name" value="SusD_RagB"/>
    <property type="match status" value="1"/>
</dbReference>
<evidence type="ECO:0000256" key="5">
    <source>
        <dbReference type="ARBA" id="ARBA00023237"/>
    </source>
</evidence>
<evidence type="ECO:0000313" key="9">
    <source>
        <dbReference type="EMBL" id="ATL47792.1"/>
    </source>
</evidence>
<dbReference type="Gene3D" id="1.25.40.390">
    <property type="match status" value="1"/>
</dbReference>
<dbReference type="InterPro" id="IPR012944">
    <property type="entry name" value="SusD_RagB_dom"/>
</dbReference>
<dbReference type="SUPFAM" id="SSF48452">
    <property type="entry name" value="TPR-like"/>
    <property type="match status" value="1"/>
</dbReference>
<evidence type="ECO:0000259" key="7">
    <source>
        <dbReference type="Pfam" id="PF07980"/>
    </source>
</evidence>
<feature type="domain" description="SusD-like N-terminal" evidence="8">
    <location>
        <begin position="23"/>
        <end position="211"/>
    </location>
</feature>
<sequence>MKNKFIALLLTAALGTSSCSKLLDVPSHSAVATNTLSQADVEAFLIGIYSRVQNAPGAQSYIMFDMVGGNLINAGATSDGGLNTFISNILRPEQGLMSSAWNGYYSALYQVNNLLESTESLPESSRKQEILGVIHFFRAYLYYNLVTRWGGVPVLKVNTAAKVPRNTETETWEFIEDELELSMATAPAYTAGSFYYVSNMSATALMARVKLALGKKDEAHDLAETVITSGYFQLDDFENIFRNATNSESIFTFKNATIESNTNISTLFYTYAHPVKGSYVYRPTMEVMNLFSSSDKRAAISVDTYGGLNVINKYPSGQSGTDPIQVIRLGEMYLVSAEAGGLANGLDRLNELREERGLGPVNPATEDEFLDAVLLERRKELLAEGFRYYDLVRLGRATTDIGLDDREVKFPLPMNELALNKLLDQNDDY</sequence>
<dbReference type="CDD" id="cd08977">
    <property type="entry name" value="SusD"/>
    <property type="match status" value="1"/>
</dbReference>
<evidence type="ECO:0000256" key="1">
    <source>
        <dbReference type="ARBA" id="ARBA00004442"/>
    </source>
</evidence>
<evidence type="ECO:0000256" key="2">
    <source>
        <dbReference type="ARBA" id="ARBA00006275"/>
    </source>
</evidence>
<comment type="similarity">
    <text evidence="2">Belongs to the SusD family.</text>
</comment>
<organism evidence="9 10">
    <name type="scientific">Chitinophaga caeni</name>
    <dbReference type="NCBI Taxonomy" id="2029983"/>
    <lineage>
        <taxon>Bacteria</taxon>
        <taxon>Pseudomonadati</taxon>
        <taxon>Bacteroidota</taxon>
        <taxon>Chitinophagia</taxon>
        <taxon>Chitinophagales</taxon>
        <taxon>Chitinophagaceae</taxon>
        <taxon>Chitinophaga</taxon>
    </lineage>
</organism>
<dbReference type="Proteomes" id="UP000220133">
    <property type="component" value="Chromosome"/>
</dbReference>
<protein>
    <submittedName>
        <fullName evidence="9">RagB/SusD family nutrient uptake outer membrane protein</fullName>
    </submittedName>
</protein>
<gene>
    <name evidence="9" type="ORF">COR50_11790</name>
</gene>
<comment type="subcellular location">
    <subcellularLocation>
        <location evidence="1">Cell outer membrane</location>
    </subcellularLocation>
</comment>